<dbReference type="OrthoDB" id="956377at2"/>
<evidence type="ECO:0008006" key="5">
    <source>
        <dbReference type="Google" id="ProtNLM"/>
    </source>
</evidence>
<keyword evidence="4" id="KW-1185">Reference proteome</keyword>
<protein>
    <recommendedName>
        <fullName evidence="5">NACHT domain-containing protein</fullName>
    </recommendedName>
</protein>
<evidence type="ECO:0000313" key="4">
    <source>
        <dbReference type="Proteomes" id="UP000297429"/>
    </source>
</evidence>
<evidence type="ECO:0000313" key="2">
    <source>
        <dbReference type="EMBL" id="TFB33561.1"/>
    </source>
</evidence>
<reference evidence="1 3" key="1">
    <citation type="submission" date="2018-10" db="EMBL/GenBank/DDBJ databases">
        <title>Genomic Encyclopedia of Archaeal and Bacterial Type Strains, Phase II (KMG-II): from individual species to whole genera.</title>
        <authorList>
            <person name="Goeker M."/>
        </authorList>
    </citation>
    <scope>NUCLEOTIDE SEQUENCE [LARGE SCALE GENOMIC DNA]</scope>
    <source>
        <strain evidence="1 3">DSM 19624</strain>
    </source>
</reference>
<accession>A0A497Y2W7</accession>
<dbReference type="Gene3D" id="3.40.50.300">
    <property type="entry name" value="P-loop containing nucleotide triphosphate hydrolases"/>
    <property type="match status" value="1"/>
</dbReference>
<evidence type="ECO:0000313" key="1">
    <source>
        <dbReference type="EMBL" id="RLJ77211.1"/>
    </source>
</evidence>
<organism evidence="1 3">
    <name type="scientific">Pedobacter alluvionis</name>
    <dbReference type="NCBI Taxonomy" id="475253"/>
    <lineage>
        <taxon>Bacteria</taxon>
        <taxon>Pseudomonadati</taxon>
        <taxon>Bacteroidota</taxon>
        <taxon>Sphingobacteriia</taxon>
        <taxon>Sphingobacteriales</taxon>
        <taxon>Sphingobacteriaceae</taxon>
        <taxon>Pedobacter</taxon>
    </lineage>
</organism>
<evidence type="ECO:0000313" key="3">
    <source>
        <dbReference type="Proteomes" id="UP000273898"/>
    </source>
</evidence>
<dbReference type="InterPro" id="IPR027417">
    <property type="entry name" value="P-loop_NTPase"/>
</dbReference>
<sequence length="863" mass="100961">MNANDLLIELRKFVLLKSGLRNIDPAHCKIISEYVYQETKNYVSETTIKRFFGFANTLHKFSLFTLNSLSQYIGYNDWDSFCKDKKNQTTSVQSIWQDLKLKAHAITEVSLIAKKNNSGVPFNTTANRSFFYPDFDYFLKNNYQFTTVSAQPGQGKSILLAHMVEHFFFSENALYKNDIVLLINSASLNTIIQNGGNLKEWFLKEFKFGNLSELISFFKKNPEKREGRFIIIVDGIDGHLARSHHFKAFIDFLYSIEENNFVKLIFGLRTDSWINLQPAIYGSASLTKAWYMGLFYDEDTLSNVPSLNVEEVLYTLSQIENRIINRADVSLPLLNQFKTPFWLQVYFKLKDEQQHLELNNPLLCYELISYFLERRVFMAKKSTEKIFLLKKISDSISEGNKKLRVSKEEILSYINCYPDAYEELLNAGIIIEEKRLSTTIPTEIVRFLNDDIYTYFLFIQITDKFEYKPGKPFFEHILNSFPGQNSQRDHILNWSIRFAINRNEIAALKNIFKLPFSNREKNSAFDFICSVSKYELSKPNSTFNKLSIGTDFIDLMTTGRTMGNLYKETIKNISENVLNEDIQIMLHVIECNINLIDVDKVALANTMQLLKRNYKRLNELFPINPYDLILYFYNNLINKPKESKSLEDKIVKLCQEIDQSKPRRNEEITSAEILSYRLVLNALFSQKNYAGCHRFVMAILSKYPNIFYVRYSVFSPFLLLHLGQTYIKLNYFKKAQRIMQFVDKIISSDYTYYTNFILASFNVFKASFYNATHHYEQALIETNIGLSITRKNNFKMLEITLLLSKIDTLKHTEESEEVSSVIKELLNFLATHKLSMPDYSNLSSHEFDHTFKILKSYRRHQNQ</sequence>
<dbReference type="Proteomes" id="UP000273898">
    <property type="component" value="Unassembled WGS sequence"/>
</dbReference>
<comment type="caution">
    <text evidence="1">The sequence shown here is derived from an EMBL/GenBank/DDBJ whole genome shotgun (WGS) entry which is preliminary data.</text>
</comment>
<name>A0A497Y2W7_9SPHI</name>
<gene>
    <name evidence="1" type="ORF">BCL90_2289</name>
    <name evidence="2" type="ORF">E3V97_05800</name>
</gene>
<dbReference type="AlphaFoldDB" id="A0A497Y2W7"/>
<dbReference type="Proteomes" id="UP000297429">
    <property type="component" value="Unassembled WGS sequence"/>
</dbReference>
<dbReference type="EMBL" id="SOPX01000001">
    <property type="protein sequence ID" value="TFB33561.1"/>
    <property type="molecule type" value="Genomic_DNA"/>
</dbReference>
<proteinExistence type="predicted"/>
<reference evidence="2 4" key="2">
    <citation type="submission" date="2019-03" db="EMBL/GenBank/DDBJ databases">
        <authorList>
            <person name="He R.-H."/>
        </authorList>
    </citation>
    <scope>NUCLEOTIDE SEQUENCE [LARGE SCALE GENOMIC DNA]</scope>
    <source>
        <strain evidence="2 4">DSM 19624</strain>
    </source>
</reference>
<dbReference type="EMBL" id="RCCK01000011">
    <property type="protein sequence ID" value="RLJ77211.1"/>
    <property type="molecule type" value="Genomic_DNA"/>
</dbReference>
<dbReference type="RefSeq" id="WP_121283979.1">
    <property type="nucleotide sequence ID" value="NZ_RCCK01000011.1"/>
</dbReference>